<accession>A0A919ASU1</accession>
<dbReference type="GO" id="GO:0006508">
    <property type="term" value="P:proteolysis"/>
    <property type="evidence" value="ECO:0007669"/>
    <property type="project" value="UniProtKB-KW"/>
</dbReference>
<dbReference type="PRINTS" id="PR00723">
    <property type="entry name" value="SUBTILISIN"/>
</dbReference>
<proteinExistence type="inferred from homology"/>
<dbReference type="PANTHER" id="PTHR43806:SF11">
    <property type="entry name" value="CEREVISIN-RELATED"/>
    <property type="match status" value="1"/>
</dbReference>
<evidence type="ECO:0000313" key="9">
    <source>
        <dbReference type="Proteomes" id="UP000630718"/>
    </source>
</evidence>
<dbReference type="AlphaFoldDB" id="A0A919ASU1"/>
<dbReference type="Pfam" id="PF00082">
    <property type="entry name" value="Peptidase_S8"/>
    <property type="match status" value="1"/>
</dbReference>
<dbReference type="PANTHER" id="PTHR43806">
    <property type="entry name" value="PEPTIDASE S8"/>
    <property type="match status" value="1"/>
</dbReference>
<evidence type="ECO:0000256" key="2">
    <source>
        <dbReference type="ARBA" id="ARBA00022670"/>
    </source>
</evidence>
<sequence length="404" mass="38815">MTRGIPARARLPHVSGAVALALVLIGGAAPLAGAAAPSPAPSSSALQLPVLPSGPDAGSGNCAGDSPTVMRQVPWAQGVLGLSRAAVYGDGAGVTVGVVGTGVSAKAGTLSGRVTAAPGADSDCVGLGTFMAGLVAAAPRDGAAFTGVAPGARIYAARGTDETGAADAALVARGITAAVDAGCRVVVVGAALPSKTPALAAAVRHAAERDVLLVAPAVPDASVTADGTSSAPAGYWPAAAPTVLSVADFGPDGSRATRAPLPPGVDLAAPGDQLTGIGPRGTGHYLASGASLAAAYTAGAAALVRAHRPELSAAQTKDRLERTGYPGAPPRLDLNGALTGVLDTRRPSQTAPAPPLRVPEAAGDGGAAADRAALLAGGGVALLTSLAAAAAVRRRVRAKAPDGS</sequence>
<keyword evidence="4" id="KW-0720">Serine protease</keyword>
<protein>
    <recommendedName>
        <fullName evidence="7">Peptidase S8/S53 domain-containing protein</fullName>
    </recommendedName>
</protein>
<dbReference type="InterPro" id="IPR050131">
    <property type="entry name" value="Peptidase_S8_subtilisin-like"/>
</dbReference>
<feature type="domain" description="Peptidase S8/S53" evidence="7">
    <location>
        <begin position="91"/>
        <end position="324"/>
    </location>
</feature>
<organism evidence="8 9">
    <name type="scientific">Streptomyces fumanus</name>
    <dbReference type="NCBI Taxonomy" id="67302"/>
    <lineage>
        <taxon>Bacteria</taxon>
        <taxon>Bacillati</taxon>
        <taxon>Actinomycetota</taxon>
        <taxon>Actinomycetes</taxon>
        <taxon>Kitasatosporales</taxon>
        <taxon>Streptomycetaceae</taxon>
        <taxon>Streptomyces</taxon>
    </lineage>
</organism>
<dbReference type="InterPro" id="IPR000209">
    <property type="entry name" value="Peptidase_S8/S53_dom"/>
</dbReference>
<dbReference type="InterPro" id="IPR036852">
    <property type="entry name" value="Peptidase_S8/S53_dom_sf"/>
</dbReference>
<evidence type="ECO:0000256" key="5">
    <source>
        <dbReference type="PROSITE-ProRule" id="PRU01240"/>
    </source>
</evidence>
<comment type="similarity">
    <text evidence="1 5">Belongs to the peptidase S8 family.</text>
</comment>
<comment type="caution">
    <text evidence="8">The sequence shown here is derived from an EMBL/GenBank/DDBJ whole genome shotgun (WGS) entry which is preliminary data.</text>
</comment>
<evidence type="ECO:0000256" key="4">
    <source>
        <dbReference type="ARBA" id="ARBA00022825"/>
    </source>
</evidence>
<reference evidence="8" key="2">
    <citation type="submission" date="2020-09" db="EMBL/GenBank/DDBJ databases">
        <authorList>
            <person name="Sun Q."/>
            <person name="Ohkuma M."/>
        </authorList>
    </citation>
    <scope>NUCLEOTIDE SEQUENCE</scope>
    <source>
        <strain evidence="8">JCM 4477</strain>
    </source>
</reference>
<keyword evidence="2" id="KW-0645">Protease</keyword>
<evidence type="ECO:0000259" key="7">
    <source>
        <dbReference type="Pfam" id="PF00082"/>
    </source>
</evidence>
<keyword evidence="9" id="KW-1185">Reference proteome</keyword>
<dbReference type="Proteomes" id="UP000630718">
    <property type="component" value="Unassembled WGS sequence"/>
</dbReference>
<dbReference type="GO" id="GO:0004252">
    <property type="term" value="F:serine-type endopeptidase activity"/>
    <property type="evidence" value="ECO:0007669"/>
    <property type="project" value="InterPro"/>
</dbReference>
<name>A0A919ASU1_9ACTN</name>
<gene>
    <name evidence="8" type="ORF">GCM10018772_56870</name>
</gene>
<dbReference type="RefSeq" id="WP_229910582.1">
    <property type="nucleotide sequence ID" value="NZ_BNBI01000014.1"/>
</dbReference>
<comment type="caution">
    <text evidence="5">Lacks conserved residue(s) required for the propagation of feature annotation.</text>
</comment>
<reference evidence="8" key="1">
    <citation type="journal article" date="2014" name="Int. J. Syst. Evol. Microbiol.">
        <title>Complete genome sequence of Corynebacterium casei LMG S-19264T (=DSM 44701T), isolated from a smear-ripened cheese.</title>
        <authorList>
            <consortium name="US DOE Joint Genome Institute (JGI-PGF)"/>
            <person name="Walter F."/>
            <person name="Albersmeier A."/>
            <person name="Kalinowski J."/>
            <person name="Ruckert C."/>
        </authorList>
    </citation>
    <scope>NUCLEOTIDE SEQUENCE</scope>
    <source>
        <strain evidence="8">JCM 4477</strain>
    </source>
</reference>
<evidence type="ECO:0000256" key="1">
    <source>
        <dbReference type="ARBA" id="ARBA00011073"/>
    </source>
</evidence>
<keyword evidence="3" id="KW-0378">Hydrolase</keyword>
<dbReference type="Gene3D" id="3.40.50.200">
    <property type="entry name" value="Peptidase S8/S53 domain"/>
    <property type="match status" value="1"/>
</dbReference>
<dbReference type="SUPFAM" id="SSF52743">
    <property type="entry name" value="Subtilisin-like"/>
    <property type="match status" value="1"/>
</dbReference>
<evidence type="ECO:0000256" key="3">
    <source>
        <dbReference type="ARBA" id="ARBA00022801"/>
    </source>
</evidence>
<dbReference type="PROSITE" id="PS51892">
    <property type="entry name" value="SUBTILASE"/>
    <property type="match status" value="1"/>
</dbReference>
<dbReference type="InterPro" id="IPR015500">
    <property type="entry name" value="Peptidase_S8_subtilisin-rel"/>
</dbReference>
<evidence type="ECO:0000313" key="8">
    <source>
        <dbReference type="EMBL" id="GHF23841.1"/>
    </source>
</evidence>
<feature type="region of interest" description="Disordered" evidence="6">
    <location>
        <begin position="344"/>
        <end position="364"/>
    </location>
</feature>
<dbReference type="EMBL" id="BNBI01000014">
    <property type="protein sequence ID" value="GHF23841.1"/>
    <property type="molecule type" value="Genomic_DNA"/>
</dbReference>
<evidence type="ECO:0000256" key="6">
    <source>
        <dbReference type="SAM" id="MobiDB-lite"/>
    </source>
</evidence>